<proteinExistence type="predicted"/>
<organism evidence="1 2">
    <name type="scientific">Prevotella amnii DNF00058</name>
    <dbReference type="NCBI Taxonomy" id="1401066"/>
    <lineage>
        <taxon>Bacteria</taxon>
        <taxon>Pseudomonadati</taxon>
        <taxon>Bacteroidota</taxon>
        <taxon>Bacteroidia</taxon>
        <taxon>Bacteroidales</taxon>
        <taxon>Prevotellaceae</taxon>
        <taxon>Prevotella</taxon>
    </lineage>
</organism>
<keyword evidence="2" id="KW-1185">Reference proteome</keyword>
<dbReference type="EMBL" id="JRNU01000012">
    <property type="protein sequence ID" value="KGF52433.1"/>
    <property type="molecule type" value="Genomic_DNA"/>
</dbReference>
<reference evidence="1 2" key="1">
    <citation type="submission" date="2014-07" db="EMBL/GenBank/DDBJ databases">
        <authorList>
            <person name="McCorrison J."/>
            <person name="Sanka R."/>
            <person name="Torralba M."/>
            <person name="Gillis M."/>
            <person name="Haft D.H."/>
            <person name="Methe B."/>
            <person name="Sutton G."/>
            <person name="Nelson K.E."/>
        </authorList>
    </citation>
    <scope>NUCLEOTIDE SEQUENCE [LARGE SCALE GENOMIC DNA]</scope>
    <source>
        <strain evidence="1 2">DNF00058</strain>
    </source>
</reference>
<gene>
    <name evidence="1" type="ORF">HMPREF9302_03945</name>
</gene>
<sequence>MDKTINIKIDTTKFLKPTLQDINKAKNFILKREYTSNSLGTRIDNILTNAAGEIAQICLMYNIPAKSFKLTTNKQMFAQIEEVMNRIEDEIMTLIVEYSVKNTKSEKSKKAIVAYIASLGRRNNTLQDTLRGYLFRYLYDLEALIAAIKLSMENNSNFTKSAAIAKIKSSLHSVYATPEVRLAMSKKNIIAMQAMYLLSHGNHSVDNVPLSSIGASSSNAVNVINMAKTTMNMAWMREQLMEFESSNVEYYYQQRGSSYPCSLCDAEVGLHKADINEEYPHPNCKCWRVPIFTIEQLERAEKSNGSTFKEPNM</sequence>
<evidence type="ECO:0008006" key="3">
    <source>
        <dbReference type="Google" id="ProtNLM"/>
    </source>
</evidence>
<accession>A0A096AZF1</accession>
<dbReference type="OrthoDB" id="1035397at2"/>
<protein>
    <recommendedName>
        <fullName evidence="3">Phage head morphogenesis domain-containing protein</fullName>
    </recommendedName>
</protein>
<name>A0A096AZF1_9BACT</name>
<dbReference type="Proteomes" id="UP000029614">
    <property type="component" value="Unassembled WGS sequence"/>
</dbReference>
<evidence type="ECO:0000313" key="2">
    <source>
        <dbReference type="Proteomes" id="UP000029614"/>
    </source>
</evidence>
<dbReference type="AlphaFoldDB" id="A0A096AZF1"/>
<evidence type="ECO:0000313" key="1">
    <source>
        <dbReference type="EMBL" id="KGF52433.1"/>
    </source>
</evidence>
<comment type="caution">
    <text evidence="1">The sequence shown here is derived from an EMBL/GenBank/DDBJ whole genome shotgun (WGS) entry which is preliminary data.</text>
</comment>
<dbReference type="RefSeq" id="WP_036854866.1">
    <property type="nucleotide sequence ID" value="NZ_JRNU01000012.1"/>
</dbReference>